<evidence type="ECO:0000256" key="2">
    <source>
        <dbReference type="ARBA" id="ARBA00022448"/>
    </source>
</evidence>
<dbReference type="InterPro" id="IPR002843">
    <property type="entry name" value="ATPase_V0-cplx_csu/dsu"/>
</dbReference>
<evidence type="ECO:0000256" key="3">
    <source>
        <dbReference type="ARBA" id="ARBA00023065"/>
    </source>
</evidence>
<dbReference type="SUPFAM" id="SSF103486">
    <property type="entry name" value="V-type ATP synthase subunit C"/>
    <property type="match status" value="1"/>
</dbReference>
<sequence>MQAAKESEKEGFVLNELEYIYAVARIRALESSLLTQSVIEQLMACQNETQCLQLLSEKGWGDPADAHDPVKMLQREEEKIWEVISDIAPDLSVFDVMSYTKVFHNVKAAIKAVCTGTEDRNVFYNDCSIPGAQMLEIVKNKEFWRLPPAMSEAAQEAYDVLLHTGDGQLCDVIVDRAALKAISEAGRNAEDAIIRDYAESAVAIADIKIAVRSQKTGKSQEFLKRALAPCDTVQVELLAKAAANGMDAIRDYLLTTAYAGGAEALAESPSAFERWCDNRMIETMRPQKYQAFSVGPLVAYIVARENEIKTVRIILTGKQNQFPEEAIRERIREMYG</sequence>
<name>A7B5C3_MEDG7</name>
<dbReference type="InterPro" id="IPR035067">
    <property type="entry name" value="V-type_ATPase_csu/dsu"/>
</dbReference>
<dbReference type="eggNOG" id="COG1527">
    <property type="taxonomic scope" value="Bacteria"/>
</dbReference>
<dbReference type="Gene3D" id="1.20.1690.10">
    <property type="entry name" value="V-type ATP synthase subunit C domain"/>
    <property type="match status" value="2"/>
</dbReference>
<dbReference type="PaxDb" id="411470-RUMGNA_02761"/>
<dbReference type="Gene3D" id="1.10.132.50">
    <property type="entry name" value="ATP synthase (C/AC39) subunit, domain 3"/>
    <property type="match status" value="1"/>
</dbReference>
<evidence type="ECO:0000313" key="4">
    <source>
        <dbReference type="EMBL" id="EDN76865.1"/>
    </source>
</evidence>
<proteinExistence type="inferred from homology"/>
<organism evidence="4 5">
    <name type="scientific">Mediterraneibacter gnavus (strain ATCC 29149 / DSM 114966 / JCM 6515 / VPI C7-9)</name>
    <name type="common">Ruminococcus gnavus</name>
    <dbReference type="NCBI Taxonomy" id="411470"/>
    <lineage>
        <taxon>Bacteria</taxon>
        <taxon>Bacillati</taxon>
        <taxon>Bacillota</taxon>
        <taxon>Clostridia</taxon>
        <taxon>Lachnospirales</taxon>
        <taxon>Lachnospiraceae</taxon>
        <taxon>Mediterraneibacter</taxon>
    </lineage>
</organism>
<keyword evidence="3" id="KW-0406">Ion transport</keyword>
<dbReference type="InterPro" id="IPR044911">
    <property type="entry name" value="V-type_ATPase_csu/dsu_dom_3"/>
</dbReference>
<comment type="caution">
    <text evidence="4">The sequence shown here is derived from an EMBL/GenBank/DDBJ whole genome shotgun (WGS) entry which is preliminary data.</text>
</comment>
<dbReference type="PANTHER" id="PTHR38682">
    <property type="entry name" value="V-TYPE ATP SYNTHASE SUBUNIT C"/>
    <property type="match status" value="1"/>
</dbReference>
<protein>
    <submittedName>
        <fullName evidence="4">Putative ATP synthase, subunit C</fullName>
    </submittedName>
</protein>
<dbReference type="Pfam" id="PF01992">
    <property type="entry name" value="vATP-synt_AC39"/>
    <property type="match status" value="1"/>
</dbReference>
<comment type="similarity">
    <text evidence="1">Belongs to the V-ATPase V0D/AC39 subunit family.</text>
</comment>
<dbReference type="AlphaFoldDB" id="A7B5C3"/>
<dbReference type="Proteomes" id="UP000004410">
    <property type="component" value="Unassembled WGS sequence"/>
</dbReference>
<evidence type="ECO:0000313" key="5">
    <source>
        <dbReference type="Proteomes" id="UP000004410"/>
    </source>
</evidence>
<accession>A7B5C3</accession>
<gene>
    <name evidence="4" type="ORF">RUMGNA_02761</name>
</gene>
<reference evidence="4 5" key="2">
    <citation type="submission" date="2007-06" db="EMBL/GenBank/DDBJ databases">
        <title>Draft genome sequence of Ruminococcus gnavus (ATCC 29149).</title>
        <authorList>
            <person name="Sudarsanam P."/>
            <person name="Ley R."/>
            <person name="Guruge J."/>
            <person name="Turnbaugh P.J."/>
            <person name="Mahowald M."/>
            <person name="Liep D."/>
            <person name="Gordon J."/>
        </authorList>
    </citation>
    <scope>NUCLEOTIDE SEQUENCE [LARGE SCALE GENOMIC DNA]</scope>
    <source>
        <strain evidence="4 5">ATCC 29149</strain>
    </source>
</reference>
<dbReference type="EMBL" id="AAYG02000021">
    <property type="protein sequence ID" value="EDN76865.1"/>
    <property type="molecule type" value="Genomic_DNA"/>
</dbReference>
<reference evidence="4 5" key="1">
    <citation type="submission" date="2007-04" db="EMBL/GenBank/DDBJ databases">
        <authorList>
            <person name="Fulton L."/>
            <person name="Clifton S."/>
            <person name="Fulton B."/>
            <person name="Xu J."/>
            <person name="Minx P."/>
            <person name="Pepin K.H."/>
            <person name="Johnson M."/>
            <person name="Thiruvilangam P."/>
            <person name="Bhonagiri V."/>
            <person name="Nash W.E."/>
            <person name="Mardis E.R."/>
            <person name="Wilson R.K."/>
        </authorList>
    </citation>
    <scope>NUCLEOTIDE SEQUENCE [LARGE SCALE GENOMIC DNA]</scope>
    <source>
        <strain evidence="4 5">ATCC 29149</strain>
    </source>
</reference>
<keyword evidence="2" id="KW-0813">Transport</keyword>
<dbReference type="InterPro" id="IPR050873">
    <property type="entry name" value="V-ATPase_V0D/AC39_subunit"/>
</dbReference>
<dbReference type="GO" id="GO:0046961">
    <property type="term" value="F:proton-transporting ATPase activity, rotational mechanism"/>
    <property type="evidence" value="ECO:0007669"/>
    <property type="project" value="InterPro"/>
</dbReference>
<evidence type="ECO:0000256" key="1">
    <source>
        <dbReference type="ARBA" id="ARBA00006709"/>
    </source>
</evidence>
<dbReference type="InterPro" id="IPR036079">
    <property type="entry name" value="ATPase_csu/dsu_sf"/>
</dbReference>
<dbReference type="PANTHER" id="PTHR38682:SF1">
    <property type="entry name" value="V-TYPE ATP SYNTHASE SUBUNIT C"/>
    <property type="match status" value="1"/>
</dbReference>